<feature type="compositionally biased region" description="Low complexity" evidence="1">
    <location>
        <begin position="128"/>
        <end position="139"/>
    </location>
</feature>
<evidence type="ECO:0000256" key="1">
    <source>
        <dbReference type="SAM" id="MobiDB-lite"/>
    </source>
</evidence>
<dbReference type="EMBL" id="CADCSY010000073">
    <property type="protein sequence ID" value="CAA9238835.1"/>
    <property type="molecule type" value="Genomic_DNA"/>
</dbReference>
<proteinExistence type="predicted"/>
<feature type="region of interest" description="Disordered" evidence="1">
    <location>
        <begin position="117"/>
        <end position="160"/>
    </location>
</feature>
<evidence type="ECO:0000313" key="2">
    <source>
        <dbReference type="EMBL" id="CAA9238835.1"/>
    </source>
</evidence>
<organism evidence="2">
    <name type="scientific">uncultured Acidimicrobiales bacterium</name>
    <dbReference type="NCBI Taxonomy" id="310071"/>
    <lineage>
        <taxon>Bacteria</taxon>
        <taxon>Bacillati</taxon>
        <taxon>Actinomycetota</taxon>
        <taxon>Acidimicrobiia</taxon>
        <taxon>Acidimicrobiales</taxon>
        <taxon>environmental samples</taxon>
    </lineage>
</organism>
<accession>A0A6J4I0C1</accession>
<feature type="compositionally biased region" description="Basic and acidic residues" evidence="1">
    <location>
        <begin position="148"/>
        <end position="160"/>
    </location>
</feature>
<reference evidence="2" key="1">
    <citation type="submission" date="2020-02" db="EMBL/GenBank/DDBJ databases">
        <authorList>
            <person name="Meier V. D."/>
        </authorList>
    </citation>
    <scope>NUCLEOTIDE SEQUENCE</scope>
    <source>
        <strain evidence="2">AVDCRST_MAG20</strain>
    </source>
</reference>
<sequence length="160" mass="16726">MDHGAAGPDGDGVSVFTVADDGDLLDLVRWRAGDEARSAEVRGREALHLLHQGLRPDSPLSYVIGSARADVSQVRLTLADGSAVDAALSDVASTGTRFYVVVLDEAGEGREAVAYDDAGDVLGRAGVPGEATETGTPTETETEEPEPSDARKTETETEED</sequence>
<gene>
    <name evidence="2" type="ORF">AVDCRST_MAG20-1620</name>
</gene>
<name>A0A6J4I0C1_9ACTN</name>
<dbReference type="AlphaFoldDB" id="A0A6J4I0C1"/>
<protein>
    <submittedName>
        <fullName evidence="2">Uncharacterized protein</fullName>
    </submittedName>
</protein>